<evidence type="ECO:0000313" key="9">
    <source>
        <dbReference type="Proteomes" id="UP000236621"/>
    </source>
</evidence>
<evidence type="ECO:0000313" key="8">
    <source>
        <dbReference type="EMBL" id="PNY24447.1"/>
    </source>
</evidence>
<dbReference type="Proteomes" id="UP000236621">
    <property type="component" value="Unassembled WGS sequence"/>
</dbReference>
<evidence type="ECO:0000256" key="5">
    <source>
        <dbReference type="ARBA" id="ARBA00023002"/>
    </source>
</evidence>
<sequence>MSATKLSADLLLQLAKARRTVYPLNKELPIPASRVLELVNETTLHTPSSFNSQSNRAVVLLGAEHDKLWDLTTATLRDIVPADRWKPTADRMAMFRAAAGTVMFFDDGDVVRDMQARFPAFADNFPTWAIQSNGMQQWLLWTALELEGLGANLQHYNPLIDAKVAESWALPKSWKLNAQLVFGGRAGEPGEKDFKPLEERVKVFGA</sequence>
<proteinExistence type="inferred from homology"/>
<gene>
    <name evidence="8" type="ORF">TCAP_05617</name>
</gene>
<evidence type="ECO:0000256" key="2">
    <source>
        <dbReference type="ARBA" id="ARBA00004496"/>
    </source>
</evidence>
<comment type="caution">
    <text evidence="8">The sequence shown here is derived from an EMBL/GenBank/DDBJ whole genome shotgun (WGS) entry which is preliminary data.</text>
</comment>
<evidence type="ECO:0000256" key="3">
    <source>
        <dbReference type="ARBA" id="ARBA00007118"/>
    </source>
</evidence>
<dbReference type="InterPro" id="IPR029479">
    <property type="entry name" value="Nitroreductase"/>
</dbReference>
<protein>
    <submittedName>
        <fullName evidence="8">Nitroreductase HBN1</fullName>
    </submittedName>
</protein>
<dbReference type="OrthoDB" id="2138173at2759"/>
<dbReference type="Pfam" id="PF00881">
    <property type="entry name" value="Nitroreductase"/>
    <property type="match status" value="1"/>
</dbReference>
<evidence type="ECO:0000256" key="1">
    <source>
        <dbReference type="ARBA" id="ARBA00004123"/>
    </source>
</evidence>
<evidence type="ECO:0000259" key="7">
    <source>
        <dbReference type="Pfam" id="PF00881"/>
    </source>
</evidence>
<dbReference type="EMBL" id="NRSZ01000884">
    <property type="protein sequence ID" value="PNY24447.1"/>
    <property type="molecule type" value="Genomic_DNA"/>
</dbReference>
<comment type="similarity">
    <text evidence="3">Belongs to the nitroreductase family.</text>
</comment>
<feature type="domain" description="Nitroreductase" evidence="7">
    <location>
        <begin position="16"/>
        <end position="183"/>
    </location>
</feature>
<dbReference type="SUPFAM" id="SSF55469">
    <property type="entry name" value="FMN-dependent nitroreductase-like"/>
    <property type="match status" value="1"/>
</dbReference>
<organism evidence="8 9">
    <name type="scientific">Tolypocladium capitatum</name>
    <dbReference type="NCBI Taxonomy" id="45235"/>
    <lineage>
        <taxon>Eukaryota</taxon>
        <taxon>Fungi</taxon>
        <taxon>Dikarya</taxon>
        <taxon>Ascomycota</taxon>
        <taxon>Pezizomycotina</taxon>
        <taxon>Sordariomycetes</taxon>
        <taxon>Hypocreomycetidae</taxon>
        <taxon>Hypocreales</taxon>
        <taxon>Ophiocordycipitaceae</taxon>
        <taxon>Tolypocladium</taxon>
    </lineage>
</organism>
<keyword evidence="6" id="KW-0539">Nucleus</keyword>
<keyword evidence="5" id="KW-0560">Oxidoreductase</keyword>
<comment type="subcellular location">
    <subcellularLocation>
        <location evidence="2">Cytoplasm</location>
    </subcellularLocation>
    <subcellularLocation>
        <location evidence="1">Nucleus</location>
    </subcellularLocation>
</comment>
<evidence type="ECO:0000256" key="4">
    <source>
        <dbReference type="ARBA" id="ARBA00022490"/>
    </source>
</evidence>
<reference evidence="8 9" key="1">
    <citation type="submission" date="2017-08" db="EMBL/GenBank/DDBJ databases">
        <title>Harnessing the power of phylogenomics to disentangle the directionality and signatures of interkingdom host jumping in the parasitic fungal genus Tolypocladium.</title>
        <authorList>
            <person name="Quandt C.A."/>
            <person name="Patterson W."/>
            <person name="Spatafora J.W."/>
        </authorList>
    </citation>
    <scope>NUCLEOTIDE SEQUENCE [LARGE SCALE GENOMIC DNA]</scope>
    <source>
        <strain evidence="8 9">CBS 113982</strain>
    </source>
</reference>
<dbReference type="FunFam" id="3.40.109.10:FF:000001">
    <property type="entry name" value="Nitroreductase family"/>
    <property type="match status" value="1"/>
</dbReference>
<keyword evidence="4" id="KW-0963">Cytoplasm</keyword>
<name>A0A2K3QA72_9HYPO</name>
<dbReference type="Gene3D" id="3.40.109.10">
    <property type="entry name" value="NADH Oxidase"/>
    <property type="match status" value="1"/>
</dbReference>
<keyword evidence="9" id="KW-1185">Reference proteome</keyword>
<dbReference type="AlphaFoldDB" id="A0A2K3QA72"/>
<dbReference type="InterPro" id="IPR033877">
    <property type="entry name" value="Frm2/Hbn1"/>
</dbReference>
<dbReference type="InterPro" id="IPR000415">
    <property type="entry name" value="Nitroreductase-like"/>
</dbReference>
<dbReference type="GO" id="GO:0005634">
    <property type="term" value="C:nucleus"/>
    <property type="evidence" value="ECO:0007669"/>
    <property type="project" value="UniProtKB-SubCell"/>
</dbReference>
<accession>A0A2K3QA72</accession>
<dbReference type="GO" id="GO:0034599">
    <property type="term" value="P:cellular response to oxidative stress"/>
    <property type="evidence" value="ECO:0007669"/>
    <property type="project" value="InterPro"/>
</dbReference>
<dbReference type="GO" id="GO:0016491">
    <property type="term" value="F:oxidoreductase activity"/>
    <property type="evidence" value="ECO:0007669"/>
    <property type="project" value="UniProtKB-KW"/>
</dbReference>
<dbReference type="STRING" id="45235.A0A2K3QA72"/>
<evidence type="ECO:0000256" key="6">
    <source>
        <dbReference type="ARBA" id="ARBA00023242"/>
    </source>
</evidence>
<dbReference type="CDD" id="cd02140">
    <property type="entry name" value="Frm2-like"/>
    <property type="match status" value="1"/>
</dbReference>
<dbReference type="GO" id="GO:0005737">
    <property type="term" value="C:cytoplasm"/>
    <property type="evidence" value="ECO:0007669"/>
    <property type="project" value="UniProtKB-SubCell"/>
</dbReference>
<dbReference type="PANTHER" id="PTHR43035">
    <property type="entry name" value="FATTY ACID REPRESSION MUTANT PROTEIN 2-RELATED"/>
    <property type="match status" value="1"/>
</dbReference>
<dbReference type="PANTHER" id="PTHR43035:SF1">
    <property type="entry name" value="FATTY ACID REPRESSION MUTANT PROTEIN 2-RELATED"/>
    <property type="match status" value="1"/>
</dbReference>